<evidence type="ECO:0000313" key="6">
    <source>
        <dbReference type="Proteomes" id="UP001529510"/>
    </source>
</evidence>
<protein>
    <recommendedName>
        <fullName evidence="4">PiggyBac transposable element-derived protein domain-containing protein</fullName>
    </recommendedName>
</protein>
<dbReference type="Pfam" id="PF13843">
    <property type="entry name" value="DDE_Tnp_1_7"/>
    <property type="match status" value="1"/>
</dbReference>
<keyword evidence="2" id="KW-0812">Transmembrane</keyword>
<evidence type="ECO:0000259" key="4">
    <source>
        <dbReference type="Pfam" id="PF13843"/>
    </source>
</evidence>
<dbReference type="EMBL" id="JAMKFB020000074">
    <property type="protein sequence ID" value="KAL0153771.1"/>
    <property type="molecule type" value="Genomic_DNA"/>
</dbReference>
<feature type="transmembrane region" description="Helical" evidence="2">
    <location>
        <begin position="202"/>
        <end position="222"/>
    </location>
</feature>
<dbReference type="Proteomes" id="UP001529510">
    <property type="component" value="Unassembled WGS sequence"/>
</dbReference>
<feature type="compositionally biased region" description="Basic and acidic residues" evidence="1">
    <location>
        <begin position="294"/>
        <end position="305"/>
    </location>
</feature>
<proteinExistence type="predicted"/>
<feature type="chain" id="PRO_5044826647" description="PiggyBac transposable element-derived protein domain-containing protein" evidence="3">
    <location>
        <begin position="28"/>
        <end position="354"/>
    </location>
</feature>
<dbReference type="PROSITE" id="PS51257">
    <property type="entry name" value="PROKAR_LIPOPROTEIN"/>
    <property type="match status" value="1"/>
</dbReference>
<name>A0ABD0MYX2_CIRMR</name>
<dbReference type="InterPro" id="IPR029526">
    <property type="entry name" value="PGBD"/>
</dbReference>
<keyword evidence="3" id="KW-0732">Signal</keyword>
<organism evidence="5 6">
    <name type="scientific">Cirrhinus mrigala</name>
    <name type="common">Mrigala</name>
    <dbReference type="NCBI Taxonomy" id="683832"/>
    <lineage>
        <taxon>Eukaryota</taxon>
        <taxon>Metazoa</taxon>
        <taxon>Chordata</taxon>
        <taxon>Craniata</taxon>
        <taxon>Vertebrata</taxon>
        <taxon>Euteleostomi</taxon>
        <taxon>Actinopterygii</taxon>
        <taxon>Neopterygii</taxon>
        <taxon>Teleostei</taxon>
        <taxon>Ostariophysi</taxon>
        <taxon>Cypriniformes</taxon>
        <taxon>Cyprinidae</taxon>
        <taxon>Labeoninae</taxon>
        <taxon>Labeonini</taxon>
        <taxon>Cirrhinus</taxon>
    </lineage>
</organism>
<dbReference type="PANTHER" id="PTHR47272">
    <property type="entry name" value="DDE_TNP_1_7 DOMAIN-CONTAINING PROTEIN"/>
    <property type="match status" value="1"/>
</dbReference>
<feature type="domain" description="PiggyBac transposable element-derived protein" evidence="4">
    <location>
        <begin position="80"/>
        <end position="219"/>
    </location>
</feature>
<evidence type="ECO:0000256" key="1">
    <source>
        <dbReference type="SAM" id="MobiDB-lite"/>
    </source>
</evidence>
<keyword evidence="2" id="KW-0472">Membrane</keyword>
<dbReference type="AlphaFoldDB" id="A0ABD0MYX2"/>
<keyword evidence="6" id="KW-1185">Reference proteome</keyword>
<gene>
    <name evidence="5" type="ORF">M9458_050887</name>
</gene>
<reference evidence="5 6" key="1">
    <citation type="submission" date="2024-05" db="EMBL/GenBank/DDBJ databases">
        <title>Genome sequencing and assembly of Indian major carp, Cirrhinus mrigala (Hamilton, 1822).</title>
        <authorList>
            <person name="Mohindra V."/>
            <person name="Chowdhury L.M."/>
            <person name="Lal K."/>
            <person name="Jena J.K."/>
        </authorList>
    </citation>
    <scope>NUCLEOTIDE SEQUENCE [LARGE SCALE GENOMIC DNA]</scope>
    <source>
        <strain evidence="5">CM1030</strain>
        <tissue evidence="5">Blood</tissue>
    </source>
</reference>
<evidence type="ECO:0000313" key="5">
    <source>
        <dbReference type="EMBL" id="KAL0153771.1"/>
    </source>
</evidence>
<feature type="region of interest" description="Disordered" evidence="1">
    <location>
        <begin position="256"/>
        <end position="305"/>
    </location>
</feature>
<feature type="signal peptide" evidence="3">
    <location>
        <begin position="1"/>
        <end position="27"/>
    </location>
</feature>
<comment type="caution">
    <text evidence="5">The sequence shown here is derived from an EMBL/GenBank/DDBJ whole genome shotgun (WGS) entry which is preliminary data.</text>
</comment>
<evidence type="ECO:0000256" key="2">
    <source>
        <dbReference type="SAM" id="Phobius"/>
    </source>
</evidence>
<evidence type="ECO:0000256" key="3">
    <source>
        <dbReference type="SAM" id="SignalP"/>
    </source>
</evidence>
<keyword evidence="2" id="KW-1133">Transmembrane helix</keyword>
<sequence>MVQMRMMMMFIVVVLSCVMMKILFCSALSHEVLNSQHYKHSQSTEGCADNAKNGIEVFVRPFHYIVSLWWTFGGGTKLVIVKLLERGINYVGTARQVLLPNCNLEDEKSLKKKGRGSFDVRVEGNHNICAVKWYDNRGVTLVSSFAGPEPVQKIQHWDKATKTIIDVERPYIVGTYNKHMGGVDLLDSFAAKYKFPMKSHRWYIYIFWHTIILAVINGWLLYKRDCKALKMTKKEILNRRQFQAQLASSLILVNTHNTSPKRGRPSAGKTVTSGSPLDPQKRPSSSDVSPPAKRSSDHPPLDVRKDMIAHFPVKTKRGRCRHCNNGYTNTLCSKCNVRLCFSDEKNCLRDYHCK</sequence>
<dbReference type="PANTHER" id="PTHR47272:SF1">
    <property type="entry name" value="PIGGYBAC TRANSPOSABLE ELEMENT-DERIVED PROTEIN 3-LIKE"/>
    <property type="match status" value="1"/>
</dbReference>
<accession>A0ABD0MYX2</accession>